<reference evidence="9" key="1">
    <citation type="submission" date="2020-11" db="EMBL/GenBank/DDBJ databases">
        <authorList>
            <consortium name="DOE Joint Genome Institute"/>
            <person name="Ahrendt S."/>
            <person name="Riley R."/>
            <person name="Andreopoulos W."/>
            <person name="Labutti K."/>
            <person name="Pangilinan J."/>
            <person name="Ruiz-Duenas F.J."/>
            <person name="Barrasa J.M."/>
            <person name="Sanchez-Garcia M."/>
            <person name="Camarero S."/>
            <person name="Miyauchi S."/>
            <person name="Serrano A."/>
            <person name="Linde D."/>
            <person name="Babiker R."/>
            <person name="Drula E."/>
            <person name="Ayuso-Fernandez I."/>
            <person name="Pacheco R."/>
            <person name="Padilla G."/>
            <person name="Ferreira P."/>
            <person name="Barriuso J."/>
            <person name="Kellner H."/>
            <person name="Castanera R."/>
            <person name="Alfaro M."/>
            <person name="Ramirez L."/>
            <person name="Pisabarro A.G."/>
            <person name="Kuo A."/>
            <person name="Tritt A."/>
            <person name="Lipzen A."/>
            <person name="He G."/>
            <person name="Yan M."/>
            <person name="Ng V."/>
            <person name="Cullen D."/>
            <person name="Martin F."/>
            <person name="Rosso M.-N."/>
            <person name="Henrissat B."/>
            <person name="Hibbett D."/>
            <person name="Martinez A.T."/>
            <person name="Grigoriev I.V."/>
        </authorList>
    </citation>
    <scope>NUCLEOTIDE SEQUENCE</scope>
    <source>
        <strain evidence="9">CBS 506.95</strain>
    </source>
</reference>
<keyword evidence="2" id="KW-1003">Cell membrane</keyword>
<dbReference type="SMART" id="SM00831">
    <property type="entry name" value="Cation_ATPase_N"/>
    <property type="match status" value="1"/>
</dbReference>
<feature type="domain" description="Cation-transporting P-type ATPase N-terminal" evidence="8">
    <location>
        <begin position="89"/>
        <end position="162"/>
    </location>
</feature>
<evidence type="ECO:0000256" key="3">
    <source>
        <dbReference type="ARBA" id="ARBA00022692"/>
    </source>
</evidence>
<feature type="region of interest" description="Disordered" evidence="6">
    <location>
        <begin position="1"/>
        <end position="26"/>
    </location>
</feature>
<feature type="transmembrane region" description="Helical" evidence="7">
    <location>
        <begin position="787"/>
        <end position="806"/>
    </location>
</feature>
<evidence type="ECO:0000313" key="9">
    <source>
        <dbReference type="EMBL" id="KAF9524928.1"/>
    </source>
</evidence>
<evidence type="ECO:0000259" key="8">
    <source>
        <dbReference type="SMART" id="SM00831"/>
    </source>
</evidence>
<comment type="subcellular location">
    <subcellularLocation>
        <location evidence="1">Cell membrane</location>
        <topology evidence="1">Multi-pass membrane protein</topology>
    </subcellularLocation>
</comment>
<evidence type="ECO:0000256" key="5">
    <source>
        <dbReference type="ARBA" id="ARBA00023136"/>
    </source>
</evidence>
<dbReference type="Pfam" id="PF00689">
    <property type="entry name" value="Cation_ATPase_C"/>
    <property type="match status" value="1"/>
</dbReference>
<dbReference type="SUPFAM" id="SSF81665">
    <property type="entry name" value="Calcium ATPase, transmembrane domain M"/>
    <property type="match status" value="1"/>
</dbReference>
<dbReference type="GO" id="GO:1902600">
    <property type="term" value="P:proton transmembrane transport"/>
    <property type="evidence" value="ECO:0007669"/>
    <property type="project" value="TreeGrafter"/>
</dbReference>
<keyword evidence="10" id="KW-1185">Reference proteome</keyword>
<dbReference type="Gene3D" id="1.20.1110.10">
    <property type="entry name" value="Calcium-transporting ATPase, transmembrane domain"/>
    <property type="match status" value="2"/>
</dbReference>
<sequence>MLSPSSPKATFDEEAQKAPEQVEFVETSPDAHGISYTETRTPHARRLPIEYRTLSVHVETKVQEDERVEKGKKKEDTRKQAVKGFSNLEWPKIFVDEALSRLAVSPKTGLEQAQAQRRQLLNGKNTITPPKSNLWKKVLEWVLGGFGSLLLAASIVCFIAWKPLGNPNPNASNLALAIVLLIVLLVQAVFNAWQDFSTSRVMSSIKGMLPSDVLVLRDSAQTKIPAKELVPGDLITIGMGEKIPADLRLIDVSSDLQFDRSILTGESEPVSGRINLTDDNFLETRNIALQGTLCVAGSGTGLVIQTGDKTVFGVITKLSSMESSGLTTLQCELLRFVVIIASLATFVAVLIVVLWAAWRVLSFVGLRKLYPDYINVPTLLIDVVSVMVAFIPEGLPVAVTLSLAKVAHTPSKKKIVCKGGPPIPLGTRQLETITQIQESWSRQGQRVLLLARRIVQDEYLEKFANRQPEDYGDVVEDYINDFIVVRLVGLMDPLKPDIRQTVSVCRGAGIRFFIVSGDHPTTAASIAAQAGIVSDLSHVHHASVLIKRSDPDLKVYNSDSDVQLLKSIIITGSELITLTAEQVFKLGNVVAVTGDGVNDAPSLKAANCGIAMGECSDVAKEAADLVLLDVLYLLPAGSFSELMPIIFNVVFGLPQMLSNIHVIIICVATDVLPALSLCMEPPEHGLLLRKPRDVKTDRLANWRLLLQAYGFLDKSFWYLERNGVPFSDIILSFQTLPGPALPALTPEIFSKAQSIYFFTLVIMQWGNILATRGRRLCILQHTPLKNPYIFGAMPLTLLIAICFSYVPWFQRVFLTSGISVEYFFIPMFILG</sequence>
<dbReference type="SUPFAM" id="SSF81653">
    <property type="entry name" value="Calcium ATPase, transduction domain A"/>
    <property type="match status" value="1"/>
</dbReference>
<name>A0A9P6JLJ6_9AGAR</name>
<dbReference type="GO" id="GO:0005886">
    <property type="term" value="C:plasma membrane"/>
    <property type="evidence" value="ECO:0007669"/>
    <property type="project" value="UniProtKB-SubCell"/>
</dbReference>
<dbReference type="InterPro" id="IPR059000">
    <property type="entry name" value="ATPase_P-type_domA"/>
</dbReference>
<organism evidence="9 10">
    <name type="scientific">Crepidotus variabilis</name>
    <dbReference type="NCBI Taxonomy" id="179855"/>
    <lineage>
        <taxon>Eukaryota</taxon>
        <taxon>Fungi</taxon>
        <taxon>Dikarya</taxon>
        <taxon>Basidiomycota</taxon>
        <taxon>Agaricomycotina</taxon>
        <taxon>Agaricomycetes</taxon>
        <taxon>Agaricomycetidae</taxon>
        <taxon>Agaricales</taxon>
        <taxon>Agaricineae</taxon>
        <taxon>Crepidotaceae</taxon>
        <taxon>Crepidotus</taxon>
    </lineage>
</organism>
<dbReference type="InterPro" id="IPR004014">
    <property type="entry name" value="ATPase_P-typ_cation-transptr_N"/>
</dbReference>
<evidence type="ECO:0000256" key="4">
    <source>
        <dbReference type="ARBA" id="ARBA00022989"/>
    </source>
</evidence>
<keyword evidence="3 7" id="KW-0812">Transmembrane</keyword>
<dbReference type="InterPro" id="IPR036412">
    <property type="entry name" value="HAD-like_sf"/>
</dbReference>
<dbReference type="GO" id="GO:0030007">
    <property type="term" value="P:intracellular potassium ion homeostasis"/>
    <property type="evidence" value="ECO:0007669"/>
    <property type="project" value="TreeGrafter"/>
</dbReference>
<dbReference type="InterPro" id="IPR023299">
    <property type="entry name" value="ATPase_P-typ_cyto_dom_N"/>
</dbReference>
<dbReference type="GO" id="GO:0005391">
    <property type="term" value="F:P-type sodium:potassium-exchanging transporter activity"/>
    <property type="evidence" value="ECO:0007669"/>
    <property type="project" value="TreeGrafter"/>
</dbReference>
<dbReference type="InterPro" id="IPR006068">
    <property type="entry name" value="ATPase_P-typ_cation-transptr_C"/>
</dbReference>
<dbReference type="Gene3D" id="3.40.50.1000">
    <property type="entry name" value="HAD superfamily/HAD-like"/>
    <property type="match status" value="2"/>
</dbReference>
<proteinExistence type="predicted"/>
<dbReference type="SUPFAM" id="SSF56784">
    <property type="entry name" value="HAD-like"/>
    <property type="match status" value="1"/>
</dbReference>
<dbReference type="Pfam" id="PF00690">
    <property type="entry name" value="Cation_ATPase_N"/>
    <property type="match status" value="1"/>
</dbReference>
<dbReference type="PRINTS" id="PR00119">
    <property type="entry name" value="CATATPASE"/>
</dbReference>
<dbReference type="Gene3D" id="2.70.150.10">
    <property type="entry name" value="Calcium-transporting ATPase, cytoplasmic transduction domain A"/>
    <property type="match status" value="1"/>
</dbReference>
<evidence type="ECO:0000256" key="1">
    <source>
        <dbReference type="ARBA" id="ARBA00004651"/>
    </source>
</evidence>
<evidence type="ECO:0000256" key="6">
    <source>
        <dbReference type="SAM" id="MobiDB-lite"/>
    </source>
</evidence>
<comment type="caution">
    <text evidence="9">The sequence shown here is derived from an EMBL/GenBank/DDBJ whole genome shotgun (WGS) entry which is preliminary data.</text>
</comment>
<feature type="transmembrane region" description="Helical" evidence="7">
    <location>
        <begin position="333"/>
        <end position="358"/>
    </location>
</feature>
<feature type="transmembrane region" description="Helical" evidence="7">
    <location>
        <begin position="173"/>
        <end position="193"/>
    </location>
</feature>
<dbReference type="GO" id="GO:1990573">
    <property type="term" value="P:potassium ion import across plasma membrane"/>
    <property type="evidence" value="ECO:0007669"/>
    <property type="project" value="TreeGrafter"/>
</dbReference>
<dbReference type="GO" id="GO:0036376">
    <property type="term" value="P:sodium ion export across plasma membrane"/>
    <property type="evidence" value="ECO:0007669"/>
    <property type="project" value="TreeGrafter"/>
</dbReference>
<dbReference type="InterPro" id="IPR008250">
    <property type="entry name" value="ATPase_P-typ_transduc_dom_A_sf"/>
</dbReference>
<dbReference type="Pfam" id="PF00122">
    <property type="entry name" value="E1-E2_ATPase"/>
    <property type="match status" value="1"/>
</dbReference>
<feature type="transmembrane region" description="Helical" evidence="7">
    <location>
        <begin position="141"/>
        <end position="161"/>
    </location>
</feature>
<dbReference type="InterPro" id="IPR023298">
    <property type="entry name" value="ATPase_P-typ_TM_dom_sf"/>
</dbReference>
<dbReference type="GO" id="GO:0006883">
    <property type="term" value="P:intracellular sodium ion homeostasis"/>
    <property type="evidence" value="ECO:0007669"/>
    <property type="project" value="TreeGrafter"/>
</dbReference>
<dbReference type="GO" id="GO:0000166">
    <property type="term" value="F:nucleotide binding"/>
    <property type="evidence" value="ECO:0007669"/>
    <property type="project" value="InterPro"/>
</dbReference>
<accession>A0A9P6JLJ6</accession>
<evidence type="ECO:0000256" key="7">
    <source>
        <dbReference type="SAM" id="Phobius"/>
    </source>
</evidence>
<dbReference type="AlphaFoldDB" id="A0A9P6JLJ6"/>
<dbReference type="Gene3D" id="3.40.1110.10">
    <property type="entry name" value="Calcium-transporting ATPase, cytoplasmic domain N"/>
    <property type="match status" value="1"/>
</dbReference>
<keyword evidence="5 7" id="KW-0472">Membrane</keyword>
<dbReference type="Pfam" id="PF00702">
    <property type="entry name" value="Hydrolase"/>
    <property type="match status" value="1"/>
</dbReference>
<dbReference type="OrthoDB" id="158672at2759"/>
<dbReference type="Proteomes" id="UP000807306">
    <property type="component" value="Unassembled WGS sequence"/>
</dbReference>
<evidence type="ECO:0000313" key="10">
    <source>
        <dbReference type="Proteomes" id="UP000807306"/>
    </source>
</evidence>
<protein>
    <recommendedName>
        <fullName evidence="8">Cation-transporting P-type ATPase N-terminal domain-containing protein</fullName>
    </recommendedName>
</protein>
<evidence type="ECO:0000256" key="2">
    <source>
        <dbReference type="ARBA" id="ARBA00022475"/>
    </source>
</evidence>
<dbReference type="EMBL" id="MU157891">
    <property type="protein sequence ID" value="KAF9524928.1"/>
    <property type="molecule type" value="Genomic_DNA"/>
</dbReference>
<dbReference type="InterPro" id="IPR050510">
    <property type="entry name" value="Cation_transp_ATPase_P-type"/>
</dbReference>
<keyword evidence="4 7" id="KW-1133">Transmembrane helix</keyword>
<dbReference type="PANTHER" id="PTHR43294">
    <property type="entry name" value="SODIUM/POTASSIUM-TRANSPORTING ATPASE SUBUNIT ALPHA"/>
    <property type="match status" value="1"/>
</dbReference>
<dbReference type="InterPro" id="IPR023214">
    <property type="entry name" value="HAD_sf"/>
</dbReference>
<dbReference type="PANTHER" id="PTHR43294:SF21">
    <property type="entry name" value="CATION TRANSPORTING ATPASE"/>
    <property type="match status" value="1"/>
</dbReference>
<gene>
    <name evidence="9" type="ORF">CPB83DRAFT_897469</name>
</gene>